<evidence type="ECO:0000256" key="6">
    <source>
        <dbReference type="ARBA" id="ARBA00023014"/>
    </source>
</evidence>
<dbReference type="GO" id="GO:0051539">
    <property type="term" value="F:4 iron, 4 sulfur cluster binding"/>
    <property type="evidence" value="ECO:0007669"/>
    <property type="project" value="UniProtKB-UniRule"/>
</dbReference>
<dbReference type="EMBL" id="CBBD010000056">
    <property type="protein sequence ID" value="CDA11501.1"/>
    <property type="molecule type" value="Genomic_DNA"/>
</dbReference>
<dbReference type="GO" id="GO:0008616">
    <property type="term" value="P:tRNA queuosine(34) biosynthetic process"/>
    <property type="evidence" value="ECO:0007669"/>
    <property type="project" value="UniProtKB-UniRule"/>
</dbReference>
<dbReference type="PROSITE" id="PS51918">
    <property type="entry name" value="RADICAL_SAM"/>
    <property type="match status" value="1"/>
</dbReference>
<dbReference type="InterPro" id="IPR024924">
    <property type="entry name" value="7-CO-7-deazaguanine_synth-like"/>
</dbReference>
<feature type="binding site" evidence="8">
    <location>
        <position position="72"/>
    </location>
    <ligand>
        <name>substrate</name>
    </ligand>
</feature>
<keyword evidence="4 8" id="KW-0460">Magnesium</keyword>
<evidence type="ECO:0000256" key="7">
    <source>
        <dbReference type="ARBA" id="ARBA00023239"/>
    </source>
</evidence>
<keyword evidence="8" id="KW-0671">Queuosine biosynthesis</keyword>
<dbReference type="CDD" id="cd01335">
    <property type="entry name" value="Radical_SAM"/>
    <property type="match status" value="1"/>
</dbReference>
<comment type="pathway">
    <text evidence="8">Purine metabolism; 7-cyano-7-deazaguanine biosynthesis.</text>
</comment>
<comment type="cofactor">
    <cofactor evidence="8">
        <name>[4Fe-4S] cluster</name>
        <dbReference type="ChEBI" id="CHEBI:49883"/>
    </cofactor>
    <text evidence="8">Binds 1 [4Fe-4S] cluster. The cluster is coordinated with 3 cysteines and an exchangeable S-adenosyl-L-methionine.</text>
</comment>
<feature type="binding site" evidence="8">
    <location>
        <position position="37"/>
    </location>
    <ligand>
        <name>[4Fe-4S] cluster</name>
        <dbReference type="ChEBI" id="CHEBI:49883"/>
        <note>4Fe-4S-S-AdoMet</note>
    </ligand>
</feature>
<keyword evidence="6 8" id="KW-0411">Iron-sulfur</keyword>
<dbReference type="UniPathway" id="UPA00391"/>
<keyword evidence="3 8" id="KW-0479">Metal-binding</keyword>
<dbReference type="InterPro" id="IPR007197">
    <property type="entry name" value="rSAM"/>
</dbReference>
<evidence type="ECO:0000259" key="9">
    <source>
        <dbReference type="PROSITE" id="PS51918"/>
    </source>
</evidence>
<comment type="similarity">
    <text evidence="8">Belongs to the radical SAM superfamily. 7-carboxy-7-deazaguanine synthase family.</text>
</comment>
<feature type="binding site" evidence="8">
    <location>
        <begin position="11"/>
        <end position="13"/>
    </location>
    <ligand>
        <name>substrate</name>
    </ligand>
</feature>
<dbReference type="HAMAP" id="MF_00917">
    <property type="entry name" value="QueE"/>
    <property type="match status" value="1"/>
</dbReference>
<dbReference type="GO" id="GO:1904047">
    <property type="term" value="F:S-adenosyl-L-methionine binding"/>
    <property type="evidence" value="ECO:0007669"/>
    <property type="project" value="UniProtKB-UniRule"/>
</dbReference>
<dbReference type="GO" id="GO:0000287">
    <property type="term" value="F:magnesium ion binding"/>
    <property type="evidence" value="ECO:0007669"/>
    <property type="project" value="UniProtKB-UniRule"/>
</dbReference>
<feature type="binding site" evidence="8">
    <location>
        <position position="74"/>
    </location>
    <ligand>
        <name>S-adenosyl-L-methionine</name>
        <dbReference type="ChEBI" id="CHEBI:59789"/>
    </ligand>
</feature>
<dbReference type="EC" id="4.3.99.3" evidence="8"/>
<comment type="caution">
    <text evidence="10">The sequence shown here is derived from an EMBL/GenBank/DDBJ whole genome shotgun (WGS) entry which is preliminary data.</text>
</comment>
<dbReference type="PIRSF" id="PIRSF000370">
    <property type="entry name" value="QueE"/>
    <property type="match status" value="1"/>
</dbReference>
<gene>
    <name evidence="8" type="primary">queE</name>
    <name evidence="10" type="ORF">BN488_00124</name>
</gene>
<name>R5XRW5_9FIRM</name>
<keyword evidence="7 8" id="KW-0456">Lyase</keyword>
<dbReference type="InterPro" id="IPR023868">
    <property type="entry name" value="7-CO-7-deazaGua_synth_put_Clo"/>
</dbReference>
<evidence type="ECO:0000256" key="4">
    <source>
        <dbReference type="ARBA" id="ARBA00022842"/>
    </source>
</evidence>
<feature type="binding site" evidence="8">
    <location>
        <begin position="36"/>
        <end position="38"/>
    </location>
    <ligand>
        <name>S-adenosyl-L-methionine</name>
        <dbReference type="ChEBI" id="CHEBI:59789"/>
    </ligand>
</feature>
<evidence type="ECO:0000256" key="5">
    <source>
        <dbReference type="ARBA" id="ARBA00023004"/>
    </source>
</evidence>
<dbReference type="Proteomes" id="UP000017980">
    <property type="component" value="Unassembled WGS sequence"/>
</dbReference>
<dbReference type="PANTHER" id="PTHR42836:SF1">
    <property type="entry name" value="7-CARBOXY-7-DEAZAGUANINE SYNTHASE"/>
    <property type="match status" value="1"/>
</dbReference>
<dbReference type="Gene3D" id="3.20.20.70">
    <property type="entry name" value="Aldolase class I"/>
    <property type="match status" value="1"/>
</dbReference>
<evidence type="ECO:0000256" key="2">
    <source>
        <dbReference type="ARBA" id="ARBA00022691"/>
    </source>
</evidence>
<comment type="cofactor">
    <cofactor evidence="8">
        <name>Mg(2+)</name>
        <dbReference type="ChEBI" id="CHEBI:18420"/>
    </cofactor>
</comment>
<keyword evidence="2 8" id="KW-0949">S-adenosyl-L-methionine</keyword>
<feature type="domain" description="Radical SAM core" evidence="9">
    <location>
        <begin position="17"/>
        <end position="215"/>
    </location>
</feature>
<evidence type="ECO:0000313" key="11">
    <source>
        <dbReference type="Proteomes" id="UP000017980"/>
    </source>
</evidence>
<evidence type="ECO:0000256" key="8">
    <source>
        <dbReference type="HAMAP-Rule" id="MF_00917"/>
    </source>
</evidence>
<keyword evidence="1 8" id="KW-0004">4Fe-4S</keyword>
<feature type="binding site" evidence="8">
    <location>
        <position position="34"/>
    </location>
    <ligand>
        <name>[4Fe-4S] cluster</name>
        <dbReference type="ChEBI" id="CHEBI:49883"/>
        <note>4Fe-4S-S-AdoMet</note>
    </ligand>
</feature>
<protein>
    <recommendedName>
        <fullName evidence="8">7-carboxy-7-deazaguanine synthase</fullName>
        <shortName evidence="8">CDG synthase</shortName>
        <ecNumber evidence="8">4.3.99.3</ecNumber>
    </recommendedName>
    <alternativeName>
        <fullName evidence="8">Queuosine biosynthesis protein QueE</fullName>
    </alternativeName>
</protein>
<dbReference type="InterPro" id="IPR058240">
    <property type="entry name" value="rSAM_sf"/>
</dbReference>
<proteinExistence type="inferred from homology"/>
<evidence type="ECO:0000256" key="3">
    <source>
        <dbReference type="ARBA" id="ARBA00022723"/>
    </source>
</evidence>
<evidence type="ECO:0000256" key="1">
    <source>
        <dbReference type="ARBA" id="ARBA00022485"/>
    </source>
</evidence>
<feature type="binding site" evidence="8">
    <location>
        <position position="26"/>
    </location>
    <ligand>
        <name>substrate</name>
    </ligand>
</feature>
<dbReference type="RefSeq" id="WP_022070655.1">
    <property type="nucleotide sequence ID" value="NZ_HF999304.1"/>
</dbReference>
<feature type="binding site" evidence="8">
    <location>
        <position position="30"/>
    </location>
    <ligand>
        <name>[4Fe-4S] cluster</name>
        <dbReference type="ChEBI" id="CHEBI:49883"/>
        <note>4Fe-4S-S-AdoMet</note>
    </ligand>
</feature>
<comment type="caution">
    <text evidence="8">Lacks conserved residue(s) required for the propagation of feature annotation.</text>
</comment>
<dbReference type="SFLD" id="SFLDS00029">
    <property type="entry name" value="Radical_SAM"/>
    <property type="match status" value="1"/>
</dbReference>
<feature type="binding site" evidence="8">
    <location>
        <position position="39"/>
    </location>
    <ligand>
        <name>Mg(2+)</name>
        <dbReference type="ChEBI" id="CHEBI:18420"/>
    </ligand>
</feature>
<sequence length="220" mass="25172">MFNIIEKFVSIDGEGPTAGELATFIRFQGCNLRCSWCDTTYSFDKSEITEVLSAHEIYDYIKSTGVSNVTLTGGEPLFQENIDEVLSLLNDDKNLVVHIETNGAIDILPFKEKYPNIIFILDYKLASSNMTHLMKLDNLNYVTNKDVYKFVLGSDEDLQEAYELITKFNLTNKCLVYFSPVFGAIKLEDIVEFMKEKNLNKVRLQVQLHKVIWDPNMKGV</sequence>
<dbReference type="GO" id="GO:0016840">
    <property type="term" value="F:carbon-nitrogen lyase activity"/>
    <property type="evidence" value="ECO:0007669"/>
    <property type="project" value="UniProtKB-UniRule"/>
</dbReference>
<dbReference type="PANTHER" id="PTHR42836">
    <property type="entry name" value="7-CARBOXY-7-DEAZAGUANINE SYNTHASE"/>
    <property type="match status" value="1"/>
</dbReference>
<comment type="function">
    <text evidence="8">Catalyzes the complex heterocyclic radical-mediated conversion of 6-carboxy-5,6,7,8-tetrahydropterin (CPH4) to 7-carboxy-7-deazaguanine (CDG), a step common to the biosynthetic pathways of all 7-deazapurine-containing compounds.</text>
</comment>
<keyword evidence="5 8" id="KW-0408">Iron</keyword>
<dbReference type="NCBIfam" id="TIGR03963">
    <property type="entry name" value="rSAM_QueE_Clost"/>
    <property type="match status" value="1"/>
</dbReference>
<dbReference type="Pfam" id="PF04055">
    <property type="entry name" value="Radical_SAM"/>
    <property type="match status" value="1"/>
</dbReference>
<reference evidence="10" key="1">
    <citation type="submission" date="2012-11" db="EMBL/GenBank/DDBJ databases">
        <title>Dependencies among metagenomic species, viruses, plasmids and units of genetic variation.</title>
        <authorList>
            <person name="Nielsen H.B."/>
            <person name="Almeida M."/>
            <person name="Juncker A.S."/>
            <person name="Rasmussen S."/>
            <person name="Li J."/>
            <person name="Sunagawa S."/>
            <person name="Plichta D."/>
            <person name="Gautier L."/>
            <person name="Le Chatelier E."/>
            <person name="Peletier E."/>
            <person name="Bonde I."/>
            <person name="Nielsen T."/>
            <person name="Manichanh C."/>
            <person name="Arumugam M."/>
            <person name="Batto J."/>
            <person name="Santos M.B.Q.D."/>
            <person name="Blom N."/>
            <person name="Borruel N."/>
            <person name="Burgdorf K.S."/>
            <person name="Boumezbeur F."/>
            <person name="Casellas F."/>
            <person name="Dore J."/>
            <person name="Guarner F."/>
            <person name="Hansen T."/>
            <person name="Hildebrand F."/>
            <person name="Kaas R.S."/>
            <person name="Kennedy S."/>
            <person name="Kristiansen K."/>
            <person name="Kultima J.R."/>
            <person name="Leonard P."/>
            <person name="Levenez F."/>
            <person name="Lund O."/>
            <person name="Moumen B."/>
            <person name="Le Paslier D."/>
            <person name="Pons N."/>
            <person name="Pedersen O."/>
            <person name="Prifti E."/>
            <person name="Qin J."/>
            <person name="Raes J."/>
            <person name="Tap J."/>
            <person name="Tims S."/>
            <person name="Ussery D.W."/>
            <person name="Yamada T."/>
            <person name="MetaHit consortium"/>
            <person name="Renault P."/>
            <person name="Sicheritz-Ponten T."/>
            <person name="Bork P."/>
            <person name="Wang J."/>
            <person name="Brunak S."/>
            <person name="Ehrlich S.D."/>
        </authorList>
    </citation>
    <scope>NUCLEOTIDE SEQUENCE [LARGE SCALE GENOMIC DNA]</scope>
</reference>
<dbReference type="InterPro" id="IPR013785">
    <property type="entry name" value="Aldolase_TIM"/>
</dbReference>
<accession>R5XRW5</accession>
<comment type="subunit">
    <text evidence="8">Homodimer.</text>
</comment>
<organism evidence="10 11">
    <name type="scientific">Intestinibacter bartlettii CAG:1329</name>
    <dbReference type="NCBI Taxonomy" id="1263063"/>
    <lineage>
        <taxon>Bacteria</taxon>
        <taxon>Bacillati</taxon>
        <taxon>Bacillota</taxon>
        <taxon>Clostridia</taxon>
        <taxon>Peptostreptococcales</taxon>
        <taxon>Peptostreptococcaceae</taxon>
        <taxon>Intestinibacter</taxon>
    </lineage>
</organism>
<evidence type="ECO:0000313" key="10">
    <source>
        <dbReference type="EMBL" id="CDA11501.1"/>
    </source>
</evidence>
<comment type="catalytic activity">
    <reaction evidence="8">
        <text>6-carboxy-5,6,7,8-tetrahydropterin + H(+) = 7-carboxy-7-carbaguanine + NH4(+)</text>
        <dbReference type="Rhea" id="RHEA:27974"/>
        <dbReference type="ChEBI" id="CHEBI:15378"/>
        <dbReference type="ChEBI" id="CHEBI:28938"/>
        <dbReference type="ChEBI" id="CHEBI:61032"/>
        <dbReference type="ChEBI" id="CHEBI:61036"/>
        <dbReference type="EC" id="4.3.99.3"/>
    </reaction>
</comment>
<comment type="cofactor">
    <cofactor evidence="8">
        <name>S-adenosyl-L-methionine</name>
        <dbReference type="ChEBI" id="CHEBI:59789"/>
    </cofactor>
    <text evidence="8">Binds 1 S-adenosyl-L-methionine per subunit.</text>
</comment>
<dbReference type="AlphaFoldDB" id="R5XRW5"/>
<dbReference type="SUPFAM" id="SSF102114">
    <property type="entry name" value="Radical SAM enzymes"/>
    <property type="match status" value="1"/>
</dbReference>